<proteinExistence type="predicted"/>
<evidence type="ECO:0000313" key="1">
    <source>
        <dbReference type="EMBL" id="KAA6388525.1"/>
    </source>
</evidence>
<dbReference type="EMBL" id="SNRW01003949">
    <property type="protein sequence ID" value="KAA6388525.1"/>
    <property type="molecule type" value="Genomic_DNA"/>
</dbReference>
<gene>
    <name evidence="1" type="ORF">EZS28_015947</name>
</gene>
<protein>
    <submittedName>
        <fullName evidence="1">Uncharacterized protein</fullName>
    </submittedName>
</protein>
<dbReference type="AlphaFoldDB" id="A0A5J4W103"/>
<dbReference type="Proteomes" id="UP000324800">
    <property type="component" value="Unassembled WGS sequence"/>
</dbReference>
<name>A0A5J4W103_9EUKA</name>
<comment type="caution">
    <text evidence="1">The sequence shown here is derived from an EMBL/GenBank/DDBJ whole genome shotgun (WGS) entry which is preliminary data.</text>
</comment>
<organism evidence="1 2">
    <name type="scientific">Streblomastix strix</name>
    <dbReference type="NCBI Taxonomy" id="222440"/>
    <lineage>
        <taxon>Eukaryota</taxon>
        <taxon>Metamonada</taxon>
        <taxon>Preaxostyla</taxon>
        <taxon>Oxymonadida</taxon>
        <taxon>Streblomastigidae</taxon>
        <taxon>Streblomastix</taxon>
    </lineage>
</organism>
<accession>A0A5J4W103</accession>
<sequence>MIDNIDQKIQRESLFVRRVDRQTVRKAPTKADLLKQGKLSKNSAMNQFCNGILEYIYSRITLLQCVASNWIKIQQQLKFYIFLDFKTQMLKQCHRYQEAESVQSSKKFLKVIDVAWDLNLYRHIFNMRQLSMFEILQYLQRQFFYHAKWIQNRMDYGNPVTEYNNFSNIKENLKIKESTSSGGSDDNSRLAYLQMVPQTQRNHSVEIRHKKKFTILTEDREEQTQKLSTATWVNLPILFGSKTKMDYFNNYYMHED</sequence>
<evidence type="ECO:0000313" key="2">
    <source>
        <dbReference type="Proteomes" id="UP000324800"/>
    </source>
</evidence>
<reference evidence="1 2" key="1">
    <citation type="submission" date="2019-03" db="EMBL/GenBank/DDBJ databases">
        <title>Single cell metagenomics reveals metabolic interactions within the superorganism composed of flagellate Streblomastix strix and complex community of Bacteroidetes bacteria on its surface.</title>
        <authorList>
            <person name="Treitli S.C."/>
            <person name="Kolisko M."/>
            <person name="Husnik F."/>
            <person name="Keeling P."/>
            <person name="Hampl V."/>
        </authorList>
    </citation>
    <scope>NUCLEOTIDE SEQUENCE [LARGE SCALE GENOMIC DNA]</scope>
    <source>
        <strain evidence="1">ST1C</strain>
    </source>
</reference>